<gene>
    <name evidence="4" type="ORF">H8705_07535</name>
</gene>
<dbReference type="EMBL" id="JACRTD010000004">
    <property type="protein sequence ID" value="MBC8585433.1"/>
    <property type="molecule type" value="Genomic_DNA"/>
</dbReference>
<dbReference type="PANTHER" id="PTHR43818:SF11">
    <property type="entry name" value="BCDNA.GH03377"/>
    <property type="match status" value="1"/>
</dbReference>
<sequence>MEKTRIGVVGCGMISDIYLTNLTGRFGHAVQVMAVSDLSQDRAAAQAEKYHIPKVMSAQEMIDSPQIDILLNLTTPRVHFEICEKALLGGKHIYTEKPLSLSYAQGKRLLELAEKRGLYIGCATDTFLGAGLQTCRKLIDDGAIGKPLAATAFMMSHGWEGAHQNPDFYYLTGGGPMFDMGPYYISALVSLLGPAKEVAAMTSRGFETRTILCGPRKGQSIPVEVPTHITGTIRFETGAVATVITTFDVWETPLPFLEIYGTQGTIVGPDPNTYQGPVLLRSAVDPTPGQVSMANQYWENSRGLGLTEMALAIKRGEPARAGGRLGLHVLEIMEGFHRSGQDSRFISLESRCERPRAFIEENLI</sequence>
<keyword evidence="1" id="KW-0560">Oxidoreductase</keyword>
<dbReference type="AlphaFoldDB" id="A0A926II89"/>
<feature type="domain" description="GFO/IDH/MocA-like oxidoreductase" evidence="3">
    <location>
        <begin position="133"/>
        <end position="267"/>
    </location>
</feature>
<dbReference type="GO" id="GO:0000166">
    <property type="term" value="F:nucleotide binding"/>
    <property type="evidence" value="ECO:0007669"/>
    <property type="project" value="InterPro"/>
</dbReference>
<dbReference type="Proteomes" id="UP000623678">
    <property type="component" value="Unassembled WGS sequence"/>
</dbReference>
<dbReference type="Gene3D" id="3.40.50.720">
    <property type="entry name" value="NAD(P)-binding Rossmann-like Domain"/>
    <property type="match status" value="1"/>
</dbReference>
<dbReference type="PANTHER" id="PTHR43818">
    <property type="entry name" value="BCDNA.GH03377"/>
    <property type="match status" value="1"/>
</dbReference>
<keyword evidence="5" id="KW-1185">Reference proteome</keyword>
<evidence type="ECO:0000256" key="1">
    <source>
        <dbReference type="ARBA" id="ARBA00023002"/>
    </source>
</evidence>
<dbReference type="InterPro" id="IPR000683">
    <property type="entry name" value="Gfo/Idh/MocA-like_OxRdtase_N"/>
</dbReference>
<dbReference type="Gene3D" id="3.30.360.10">
    <property type="entry name" value="Dihydrodipicolinate Reductase, domain 2"/>
    <property type="match status" value="1"/>
</dbReference>
<protein>
    <submittedName>
        <fullName evidence="4">Gfo/Idh/MocA family oxidoreductase</fullName>
    </submittedName>
</protein>
<dbReference type="InterPro" id="IPR036291">
    <property type="entry name" value="NAD(P)-bd_dom_sf"/>
</dbReference>
<dbReference type="SUPFAM" id="SSF51735">
    <property type="entry name" value="NAD(P)-binding Rossmann-fold domains"/>
    <property type="match status" value="1"/>
</dbReference>
<dbReference type="Pfam" id="PF22725">
    <property type="entry name" value="GFO_IDH_MocA_C3"/>
    <property type="match status" value="1"/>
</dbReference>
<reference evidence="4" key="1">
    <citation type="submission" date="2020-08" db="EMBL/GenBank/DDBJ databases">
        <title>Genome public.</title>
        <authorList>
            <person name="Liu C."/>
            <person name="Sun Q."/>
        </authorList>
    </citation>
    <scope>NUCLEOTIDE SEQUENCE</scope>
    <source>
        <strain evidence="4">NSJ-64</strain>
    </source>
</reference>
<comment type="caution">
    <text evidence="4">The sequence shown here is derived from an EMBL/GenBank/DDBJ whole genome shotgun (WGS) entry which is preliminary data.</text>
</comment>
<organism evidence="4 5">
    <name type="scientific">Youxingia wuxianensis</name>
    <dbReference type="NCBI Taxonomy" id="2763678"/>
    <lineage>
        <taxon>Bacteria</taxon>
        <taxon>Bacillati</taxon>
        <taxon>Bacillota</taxon>
        <taxon>Clostridia</taxon>
        <taxon>Eubacteriales</taxon>
        <taxon>Oscillospiraceae</taxon>
        <taxon>Youxingia</taxon>
    </lineage>
</organism>
<dbReference type="GO" id="GO:0016491">
    <property type="term" value="F:oxidoreductase activity"/>
    <property type="evidence" value="ECO:0007669"/>
    <property type="project" value="UniProtKB-KW"/>
</dbReference>
<dbReference type="InterPro" id="IPR050463">
    <property type="entry name" value="Gfo/Idh/MocA_oxidrdct_glycsds"/>
</dbReference>
<dbReference type="Pfam" id="PF01408">
    <property type="entry name" value="GFO_IDH_MocA"/>
    <property type="match status" value="1"/>
</dbReference>
<evidence type="ECO:0000259" key="3">
    <source>
        <dbReference type="Pfam" id="PF22725"/>
    </source>
</evidence>
<evidence type="ECO:0000313" key="4">
    <source>
        <dbReference type="EMBL" id="MBC8585433.1"/>
    </source>
</evidence>
<dbReference type="SUPFAM" id="SSF55347">
    <property type="entry name" value="Glyceraldehyde-3-phosphate dehydrogenase-like, C-terminal domain"/>
    <property type="match status" value="1"/>
</dbReference>
<accession>A0A926II89</accession>
<dbReference type="InterPro" id="IPR055170">
    <property type="entry name" value="GFO_IDH_MocA-like_dom"/>
</dbReference>
<evidence type="ECO:0000313" key="5">
    <source>
        <dbReference type="Proteomes" id="UP000623678"/>
    </source>
</evidence>
<feature type="domain" description="Gfo/Idh/MocA-like oxidoreductase N-terminal" evidence="2">
    <location>
        <begin position="5"/>
        <end position="118"/>
    </location>
</feature>
<proteinExistence type="predicted"/>
<evidence type="ECO:0000259" key="2">
    <source>
        <dbReference type="Pfam" id="PF01408"/>
    </source>
</evidence>
<name>A0A926II89_9FIRM</name>